<keyword evidence="3" id="KW-1185">Reference proteome</keyword>
<dbReference type="SMART" id="SM01012">
    <property type="entry name" value="ANTAR"/>
    <property type="match status" value="1"/>
</dbReference>
<dbReference type="InterPro" id="IPR005561">
    <property type="entry name" value="ANTAR"/>
</dbReference>
<sequence>MEPFPAAVPDHLRELYLDALSGRTVSPSALCVACTLVLPVQDASVVSVLGHGSLELAGASDGAAAGLVEHQLGAGDGPTLEALSRGGPVLLADQGRGVGTTRWPLLAAAHPEALAGAVYALPLQRGAIRLGVLTLRRPDTTPLAAAEFAAVVDAAETVTTVLLLDGVAAAPGPPQEHGGWPHDNPLTAEVHQATGMVLAQLDVGVREAYLRLRAHAFAEGLPLSEVAHAVVARTLRFTPELDHPRPDGR</sequence>
<accession>A0ABY6P5H2</accession>
<evidence type="ECO:0000313" key="2">
    <source>
        <dbReference type="EMBL" id="UZJ26413.1"/>
    </source>
</evidence>
<reference evidence="2" key="1">
    <citation type="submission" date="2022-10" db="EMBL/GenBank/DDBJ databases">
        <title>Rhodococcus sp.75.</title>
        <authorList>
            <person name="Sun M."/>
        </authorList>
    </citation>
    <scope>NUCLEOTIDE SEQUENCE</scope>
    <source>
        <strain evidence="2">75</strain>
    </source>
</reference>
<feature type="domain" description="ANTAR" evidence="1">
    <location>
        <begin position="147"/>
        <end position="231"/>
    </location>
</feature>
<protein>
    <submittedName>
        <fullName evidence="2">ANTAR domain-containing protein</fullName>
    </submittedName>
</protein>
<evidence type="ECO:0000259" key="1">
    <source>
        <dbReference type="SMART" id="SM01012"/>
    </source>
</evidence>
<dbReference type="EMBL" id="CP110615">
    <property type="protein sequence ID" value="UZJ26413.1"/>
    <property type="molecule type" value="Genomic_DNA"/>
</dbReference>
<name>A0ABY6P5H2_9NOCA</name>
<dbReference type="SUPFAM" id="SSF55781">
    <property type="entry name" value="GAF domain-like"/>
    <property type="match status" value="1"/>
</dbReference>
<dbReference type="Proteomes" id="UP001164965">
    <property type="component" value="Chromosome"/>
</dbReference>
<dbReference type="RefSeq" id="WP_265384517.1">
    <property type="nucleotide sequence ID" value="NZ_CP110615.1"/>
</dbReference>
<dbReference type="Pfam" id="PF03861">
    <property type="entry name" value="ANTAR"/>
    <property type="match status" value="1"/>
</dbReference>
<proteinExistence type="predicted"/>
<gene>
    <name evidence="2" type="ORF">RHODO2019_08465</name>
</gene>
<organism evidence="2 3">
    <name type="scientific">Rhodococcus antarcticus</name>
    <dbReference type="NCBI Taxonomy" id="2987751"/>
    <lineage>
        <taxon>Bacteria</taxon>
        <taxon>Bacillati</taxon>
        <taxon>Actinomycetota</taxon>
        <taxon>Actinomycetes</taxon>
        <taxon>Mycobacteriales</taxon>
        <taxon>Nocardiaceae</taxon>
        <taxon>Rhodococcus</taxon>
    </lineage>
</organism>
<dbReference type="Gene3D" id="1.10.10.10">
    <property type="entry name" value="Winged helix-like DNA-binding domain superfamily/Winged helix DNA-binding domain"/>
    <property type="match status" value="1"/>
</dbReference>
<evidence type="ECO:0000313" key="3">
    <source>
        <dbReference type="Proteomes" id="UP001164965"/>
    </source>
</evidence>
<dbReference type="InterPro" id="IPR036388">
    <property type="entry name" value="WH-like_DNA-bd_sf"/>
</dbReference>